<evidence type="ECO:0000256" key="1">
    <source>
        <dbReference type="SAM" id="SignalP"/>
    </source>
</evidence>
<keyword evidence="3" id="KW-1185">Reference proteome</keyword>
<dbReference type="RefSeq" id="WP_379056448.1">
    <property type="nucleotide sequence ID" value="NZ_JBHTKB010000001.1"/>
</dbReference>
<keyword evidence="1" id="KW-0732">Signal</keyword>
<dbReference type="Proteomes" id="UP001597128">
    <property type="component" value="Unassembled WGS sequence"/>
</dbReference>
<accession>A0ABW3F408</accession>
<evidence type="ECO:0000313" key="3">
    <source>
        <dbReference type="Proteomes" id="UP001597128"/>
    </source>
</evidence>
<proteinExistence type="predicted"/>
<evidence type="ECO:0000313" key="2">
    <source>
        <dbReference type="EMBL" id="MFD0913179.1"/>
    </source>
</evidence>
<reference evidence="3" key="1">
    <citation type="journal article" date="2019" name="Int. J. Syst. Evol. Microbiol.">
        <title>The Global Catalogue of Microorganisms (GCM) 10K type strain sequencing project: providing services to taxonomists for standard genome sequencing and annotation.</title>
        <authorList>
            <consortium name="The Broad Institute Genomics Platform"/>
            <consortium name="The Broad Institute Genome Sequencing Center for Infectious Disease"/>
            <person name="Wu L."/>
            <person name="Ma J."/>
        </authorList>
    </citation>
    <scope>NUCLEOTIDE SEQUENCE [LARGE SCALE GENOMIC DNA]</scope>
    <source>
        <strain evidence="3">CCUG 58412</strain>
    </source>
</reference>
<feature type="signal peptide" evidence="1">
    <location>
        <begin position="1"/>
        <end position="19"/>
    </location>
</feature>
<gene>
    <name evidence="2" type="ORF">ACFQ1Z_06440</name>
</gene>
<sequence length="173" mass="19461">MPCNRLLILLLFSTFAAQAEVNDTETRRVFFTTKTPCTLSKPKNNFFISKEQIKPDGTTVYYNLTNEQQYINFSFYLDTLAVECNSGKACLDIAIKNPSYGEAKNITTYDHAGFSVAEFTIEVPYKSTTIKQLNIVAEKFKNGCWADIHISQVGENLPKVAPLLEILDTLAIE</sequence>
<protein>
    <submittedName>
        <fullName evidence="2">Uncharacterized protein</fullName>
    </submittedName>
</protein>
<organism evidence="2 3">
    <name type="scientific">Methylophilus luteus</name>
    <dbReference type="NCBI Taxonomy" id="640108"/>
    <lineage>
        <taxon>Bacteria</taxon>
        <taxon>Pseudomonadati</taxon>
        <taxon>Pseudomonadota</taxon>
        <taxon>Betaproteobacteria</taxon>
        <taxon>Nitrosomonadales</taxon>
        <taxon>Methylophilaceae</taxon>
        <taxon>Methylophilus</taxon>
    </lineage>
</organism>
<dbReference type="EMBL" id="JBHTKB010000001">
    <property type="protein sequence ID" value="MFD0913179.1"/>
    <property type="molecule type" value="Genomic_DNA"/>
</dbReference>
<feature type="chain" id="PRO_5045221642" evidence="1">
    <location>
        <begin position="20"/>
        <end position="173"/>
    </location>
</feature>
<comment type="caution">
    <text evidence="2">The sequence shown here is derived from an EMBL/GenBank/DDBJ whole genome shotgun (WGS) entry which is preliminary data.</text>
</comment>
<name>A0ABW3F408_9PROT</name>